<feature type="compositionally biased region" description="Low complexity" evidence="1">
    <location>
        <begin position="7"/>
        <end position="27"/>
    </location>
</feature>
<proteinExistence type="predicted"/>
<reference evidence="2" key="1">
    <citation type="submission" date="2020-05" db="EMBL/GenBank/DDBJ databases">
        <title>WGS assembly of Panicum virgatum.</title>
        <authorList>
            <person name="Lovell J.T."/>
            <person name="Jenkins J."/>
            <person name="Shu S."/>
            <person name="Juenger T.E."/>
            <person name="Schmutz J."/>
        </authorList>
    </citation>
    <scope>NUCLEOTIDE SEQUENCE</scope>
    <source>
        <strain evidence="2">AP13</strain>
    </source>
</reference>
<comment type="caution">
    <text evidence="2">The sequence shown here is derived from an EMBL/GenBank/DDBJ whole genome shotgun (WGS) entry which is preliminary data.</text>
</comment>
<feature type="region of interest" description="Disordered" evidence="1">
    <location>
        <begin position="60"/>
        <end position="108"/>
    </location>
</feature>
<organism evidence="2 3">
    <name type="scientific">Panicum virgatum</name>
    <name type="common">Blackwell switchgrass</name>
    <dbReference type="NCBI Taxonomy" id="38727"/>
    <lineage>
        <taxon>Eukaryota</taxon>
        <taxon>Viridiplantae</taxon>
        <taxon>Streptophyta</taxon>
        <taxon>Embryophyta</taxon>
        <taxon>Tracheophyta</taxon>
        <taxon>Spermatophyta</taxon>
        <taxon>Magnoliopsida</taxon>
        <taxon>Liliopsida</taxon>
        <taxon>Poales</taxon>
        <taxon>Poaceae</taxon>
        <taxon>PACMAD clade</taxon>
        <taxon>Panicoideae</taxon>
        <taxon>Panicodae</taxon>
        <taxon>Paniceae</taxon>
        <taxon>Panicinae</taxon>
        <taxon>Panicum</taxon>
        <taxon>Panicum sect. Hiantes</taxon>
    </lineage>
</organism>
<feature type="region of interest" description="Disordered" evidence="1">
    <location>
        <begin position="1"/>
        <end position="30"/>
    </location>
</feature>
<protein>
    <submittedName>
        <fullName evidence="2">Uncharacterized protein</fullName>
    </submittedName>
</protein>
<gene>
    <name evidence="2" type="ORF">PVAP13_1KG255070</name>
</gene>
<dbReference type="AlphaFoldDB" id="A0A8T0XMY6"/>
<dbReference type="Proteomes" id="UP000823388">
    <property type="component" value="Chromosome 1K"/>
</dbReference>
<accession>A0A8T0XMY6</accession>
<evidence type="ECO:0000313" key="2">
    <source>
        <dbReference type="EMBL" id="KAG2658523.1"/>
    </source>
</evidence>
<dbReference type="EMBL" id="CM029037">
    <property type="protein sequence ID" value="KAG2658523.1"/>
    <property type="molecule type" value="Genomic_DNA"/>
</dbReference>
<evidence type="ECO:0000256" key="1">
    <source>
        <dbReference type="SAM" id="MobiDB-lite"/>
    </source>
</evidence>
<sequence>MSGGGPASKSGAAKLTPAAASAPSKSPEVTSPVAVLIDYSPFVCQAGRVCQGCRDYHEAKRKAEPGAAADATAKKKARSGAESGCRESLQSESSAEEDGRRTIQRTTV</sequence>
<keyword evidence="3" id="KW-1185">Reference proteome</keyword>
<name>A0A8T0XMY6_PANVG</name>
<evidence type="ECO:0000313" key="3">
    <source>
        <dbReference type="Proteomes" id="UP000823388"/>
    </source>
</evidence>